<gene>
    <name evidence="1" type="ORF">SAMEA104719789_00807</name>
</gene>
<dbReference type="EMBL" id="UNSC01000003">
    <property type="protein sequence ID" value="SZD72362.1"/>
    <property type="molecule type" value="Genomic_DNA"/>
</dbReference>
<proteinExistence type="predicted"/>
<reference evidence="1 2" key="1">
    <citation type="submission" date="2018-09" db="EMBL/GenBank/DDBJ databases">
        <authorList>
            <consortium name="Pathogen Informatics"/>
        </authorList>
    </citation>
    <scope>NUCLEOTIDE SEQUENCE [LARGE SCALE GENOMIC DNA]</scope>
    <source>
        <strain evidence="1 2">OH-22767</strain>
    </source>
</reference>
<dbReference type="AlphaFoldDB" id="A0A383TXJ5"/>
<protein>
    <submittedName>
        <fullName evidence="1">Uncharacterized protein</fullName>
    </submittedName>
</protein>
<evidence type="ECO:0000313" key="2">
    <source>
        <dbReference type="Proteomes" id="UP000262142"/>
    </source>
</evidence>
<dbReference type="Proteomes" id="UP000262142">
    <property type="component" value="Unassembled WGS sequence"/>
</dbReference>
<evidence type="ECO:0000313" key="1">
    <source>
        <dbReference type="EMBL" id="SZD72362.1"/>
    </source>
</evidence>
<organism evidence="1 2">
    <name type="scientific">Candidatus Ornithobacterium hominis</name>
    <dbReference type="NCBI Taxonomy" id="2497989"/>
    <lineage>
        <taxon>Bacteria</taxon>
        <taxon>Pseudomonadati</taxon>
        <taxon>Bacteroidota</taxon>
        <taxon>Flavobacteriia</taxon>
        <taxon>Flavobacteriales</taxon>
        <taxon>Weeksellaceae</taxon>
        <taxon>Ornithobacterium</taxon>
    </lineage>
</organism>
<keyword evidence="2" id="KW-1185">Reference proteome</keyword>
<sequence length="156" mass="17682">MFSTIEAQHKPQYQDFTTYYLFNLGYTYQDASYFEGGLDAYFVRPNNHVVDLGIAVNLGAPSGKFTTIPEAHLGYLFNLKNSVIDPYSSQINSAFWLVRTSVSPWHVTPEAGITILDLLEFTAGYGFEFRENKKANLAGLKLGLNIKIPFLLFWHD</sequence>
<name>A0A383TXJ5_9FLAO</name>
<accession>A0A383TXJ5</accession>